<gene>
    <name evidence="3" type="ORF">Ptr86124_002175</name>
    <name evidence="2" type="ORF">PtrM4_066170</name>
</gene>
<reference evidence="4" key="4">
    <citation type="journal article" date="2022" name="Microb. Genom.">
        <title>A global pangenome for the wheat fungal pathogen Pyrenophora tritici-repentis and prediction of effector protein structural homology.</title>
        <authorList>
            <person name="Moolhuijzen P.M."/>
            <person name="See P.T."/>
            <person name="Shi G."/>
            <person name="Powell H.R."/>
            <person name="Cockram J."/>
            <person name="Jorgensen L.N."/>
            <person name="Benslimane H."/>
            <person name="Strelkov S.E."/>
            <person name="Turner J."/>
            <person name="Liu Z."/>
            <person name="Moffat C.S."/>
        </authorList>
    </citation>
    <scope>NUCLEOTIDE SEQUENCE [LARGE SCALE GENOMIC DNA]</scope>
</reference>
<evidence type="ECO:0000313" key="4">
    <source>
        <dbReference type="Proteomes" id="UP000249757"/>
    </source>
</evidence>
<name>A0A2W1HEB8_9PLEO</name>
<evidence type="ECO:0000313" key="2">
    <source>
        <dbReference type="EMBL" id="KAF7574993.1"/>
    </source>
</evidence>
<dbReference type="Proteomes" id="UP000245464">
    <property type="component" value="Chromosome 2"/>
</dbReference>
<dbReference type="Proteomes" id="UP000249757">
    <property type="component" value="Unassembled WGS sequence"/>
</dbReference>
<keyword evidence="1" id="KW-0732">Signal</keyword>
<keyword evidence="4" id="KW-1185">Reference proteome</keyword>
<feature type="signal peptide" evidence="1">
    <location>
        <begin position="1"/>
        <end position="18"/>
    </location>
</feature>
<dbReference type="AlphaFoldDB" id="A0A2W1HEB8"/>
<reference evidence="3" key="2">
    <citation type="submission" date="2021-05" db="EMBL/GenBank/DDBJ databases">
        <authorList>
            <person name="Moolhuijzen P.M."/>
            <person name="Moffat C.S."/>
        </authorList>
    </citation>
    <scope>NUCLEOTIDE SEQUENCE</scope>
    <source>
        <strain evidence="3">86-124</strain>
    </source>
</reference>
<evidence type="ECO:0000256" key="1">
    <source>
        <dbReference type="SAM" id="SignalP"/>
    </source>
</evidence>
<feature type="chain" id="PRO_5042701311" evidence="1">
    <location>
        <begin position="19"/>
        <end position="249"/>
    </location>
</feature>
<proteinExistence type="predicted"/>
<organism evidence="3 4">
    <name type="scientific">Pyrenophora tritici-repentis</name>
    <dbReference type="NCBI Taxonomy" id="45151"/>
    <lineage>
        <taxon>Eukaryota</taxon>
        <taxon>Fungi</taxon>
        <taxon>Dikarya</taxon>
        <taxon>Ascomycota</taxon>
        <taxon>Pezizomycotina</taxon>
        <taxon>Dothideomycetes</taxon>
        <taxon>Pleosporomycetidae</taxon>
        <taxon>Pleosporales</taxon>
        <taxon>Pleosporineae</taxon>
        <taxon>Pleosporaceae</taxon>
        <taxon>Pyrenophora</taxon>
    </lineage>
</organism>
<dbReference type="SUPFAM" id="SSF53955">
    <property type="entry name" value="Lysozyme-like"/>
    <property type="match status" value="1"/>
</dbReference>
<dbReference type="OrthoDB" id="1193027at2759"/>
<protein>
    <submittedName>
        <fullName evidence="2">Hamartin domain containing protein</fullName>
    </submittedName>
</protein>
<reference evidence="2" key="1">
    <citation type="journal article" date="2018" name="BMC Genomics">
        <title>Comparative genomics of the wheat fungal pathogen Pyrenophora tritici-repentis reveals chromosomal variations and genome plasticity.</title>
        <authorList>
            <person name="Moolhuijzen P."/>
            <person name="See P.T."/>
            <person name="Hane J.K."/>
            <person name="Shi G."/>
            <person name="Liu Z."/>
            <person name="Oliver R.P."/>
            <person name="Moffat C.S."/>
        </authorList>
    </citation>
    <scope>NUCLEOTIDE SEQUENCE [LARGE SCALE GENOMIC DNA]</scope>
    <source>
        <strain evidence="2">M4</strain>
    </source>
</reference>
<comment type="caution">
    <text evidence="3">The sequence shown here is derived from an EMBL/GenBank/DDBJ whole genome shotgun (WGS) entry which is preliminary data.</text>
</comment>
<evidence type="ECO:0000313" key="3">
    <source>
        <dbReference type="EMBL" id="KAI1519047.1"/>
    </source>
</evidence>
<dbReference type="InterPro" id="IPR023346">
    <property type="entry name" value="Lysozyme-like_dom_sf"/>
</dbReference>
<sequence length="249" mass="26888">MSLVRTLITTLLLTPSLALPLSPWHRPFQGDGFPLIPWYRVFRDDGSPSAGWPAQEDWLPFDDAWLVALPQIGNSCYNNGWGPNNTPTESLASRSSILSTATKSSIPAEFILVIIMQESRDCVRAPTTEYAGNQNPGLMQTAGHASCHPSNAEPMSQCPNNMIGDMINEGTMGRGLGMNLRDALSAFNDEGATKYYKAARRYNPGAGVTSMDMGVGSTPCYASDVANWLVGGMYSRDGKTGCDNASVRL</sequence>
<dbReference type="OMA" id="GWGANNS"/>
<dbReference type="EMBL" id="NQIK02000002">
    <property type="protein sequence ID" value="KAF7574993.1"/>
    <property type="molecule type" value="Genomic_DNA"/>
</dbReference>
<accession>A0A2W1HEB8</accession>
<reference evidence="3" key="3">
    <citation type="journal article" date="2022" name="bioRxiv">
        <title>A global pangenome for the wheat fungal pathogen Pyrenophora tritici-repentis and prediction of effector protein structural homology.</title>
        <authorList>
            <person name="Moolhuijzen P."/>
            <person name="See P.T."/>
            <person name="Shi G."/>
            <person name="Powell H.R."/>
            <person name="Cockram J."/>
            <person name="Jorgensen L.N."/>
            <person name="Benslimane H."/>
            <person name="Strelkov S.E."/>
            <person name="Turner J."/>
            <person name="Liu Z."/>
            <person name="Moffat C.S."/>
        </authorList>
    </citation>
    <scope>NUCLEOTIDE SEQUENCE</scope>
    <source>
        <strain evidence="3">86-124</strain>
    </source>
</reference>
<dbReference type="EMBL" id="NRDI02000002">
    <property type="protein sequence ID" value="KAI1519047.1"/>
    <property type="molecule type" value="Genomic_DNA"/>
</dbReference>